<dbReference type="PROSITE" id="PS51385">
    <property type="entry name" value="YJEF_N"/>
    <property type="match status" value="1"/>
</dbReference>
<protein>
    <recommendedName>
        <fullName evidence="1">NAD(P)H-hydrate epimerase</fullName>
        <ecNumber evidence="1">5.1.99.6</ecNumber>
    </recommendedName>
    <alternativeName>
        <fullName evidence="1">NAD(P)HX epimerase</fullName>
    </alternativeName>
</protein>
<evidence type="ECO:0000256" key="1">
    <source>
        <dbReference type="HAMAP-Rule" id="MF_01966"/>
    </source>
</evidence>
<comment type="cofactor">
    <cofactor evidence="1">
        <name>K(+)</name>
        <dbReference type="ChEBI" id="CHEBI:29103"/>
    </cofactor>
    <text evidence="1">Binds 1 potassium ion per subunit.</text>
</comment>
<keyword evidence="1" id="KW-0547">Nucleotide-binding</keyword>
<comment type="catalytic activity">
    <reaction evidence="1">
        <text>(6R)-NADHX = (6S)-NADHX</text>
        <dbReference type="Rhea" id="RHEA:32215"/>
        <dbReference type="ChEBI" id="CHEBI:64074"/>
        <dbReference type="ChEBI" id="CHEBI:64075"/>
        <dbReference type="EC" id="5.1.99.6"/>
    </reaction>
</comment>
<dbReference type="InterPro" id="IPR036652">
    <property type="entry name" value="YjeF_N_dom_sf"/>
</dbReference>
<proteinExistence type="inferred from homology"/>
<comment type="caution">
    <text evidence="1">Lacks conserved residue(s) required for the propagation of feature annotation.</text>
</comment>
<feature type="binding site" evidence="1">
    <location>
        <position position="153"/>
    </location>
    <ligand>
        <name>K(+)</name>
        <dbReference type="ChEBI" id="CHEBI:29103"/>
    </ligand>
</feature>
<gene>
    <name evidence="1" type="primary">nnrE</name>
    <name evidence="3" type="ORF">IAD25_06925</name>
</gene>
<dbReference type="Proteomes" id="UP000824130">
    <property type="component" value="Unassembled WGS sequence"/>
</dbReference>
<dbReference type="GO" id="GO:0046872">
    <property type="term" value="F:metal ion binding"/>
    <property type="evidence" value="ECO:0007669"/>
    <property type="project" value="UniProtKB-KW"/>
</dbReference>
<reference evidence="3" key="1">
    <citation type="submission" date="2020-10" db="EMBL/GenBank/DDBJ databases">
        <authorList>
            <person name="Gilroy R."/>
        </authorList>
    </citation>
    <scope>NUCLEOTIDE SEQUENCE</scope>
    <source>
        <strain evidence="3">ChiSjej4B22-8349</strain>
    </source>
</reference>
<dbReference type="InterPro" id="IPR004443">
    <property type="entry name" value="YjeF_N_dom"/>
</dbReference>
<keyword evidence="1" id="KW-0521">NADP</keyword>
<feature type="domain" description="YjeF N-terminal" evidence="2">
    <location>
        <begin position="14"/>
        <end position="269"/>
    </location>
</feature>
<feature type="binding site" evidence="1">
    <location>
        <begin position="157"/>
        <end position="163"/>
    </location>
    <ligand>
        <name>(6S)-NADPHX</name>
        <dbReference type="ChEBI" id="CHEBI:64076"/>
    </ligand>
</feature>
<keyword evidence="1" id="KW-0479">Metal-binding</keyword>
<comment type="caution">
    <text evidence="3">The sequence shown here is derived from an EMBL/GenBank/DDBJ whole genome shotgun (WGS) entry which is preliminary data.</text>
</comment>
<dbReference type="AlphaFoldDB" id="A0A9D1N787"/>
<feature type="binding site" evidence="1">
    <location>
        <begin position="84"/>
        <end position="88"/>
    </location>
    <ligand>
        <name>(6S)-NADPHX</name>
        <dbReference type="ChEBI" id="CHEBI:64076"/>
    </ligand>
</feature>
<organism evidence="3 4">
    <name type="scientific">Candidatus Allocopromorpha excrementipullorum</name>
    <dbReference type="NCBI Taxonomy" id="2840743"/>
    <lineage>
        <taxon>Bacteria</taxon>
        <taxon>Bacillati</taxon>
        <taxon>Bacillota</taxon>
        <taxon>Clostridia</taxon>
        <taxon>Eubacteriales</taxon>
        <taxon>Eubacteriaceae</taxon>
        <taxon>Eubacteriaceae incertae sedis</taxon>
        <taxon>Candidatus Allocopromorpha</taxon>
    </lineage>
</organism>
<evidence type="ECO:0000313" key="4">
    <source>
        <dbReference type="Proteomes" id="UP000824130"/>
    </source>
</evidence>
<dbReference type="Gene3D" id="3.40.50.10260">
    <property type="entry name" value="YjeF N-terminal domain"/>
    <property type="match status" value="1"/>
</dbReference>
<dbReference type="Pfam" id="PF03853">
    <property type="entry name" value="YjeF_N"/>
    <property type="match status" value="1"/>
</dbReference>
<feature type="binding site" evidence="1">
    <location>
        <position position="212"/>
    </location>
    <ligand>
        <name>K(+)</name>
        <dbReference type="ChEBI" id="CHEBI:29103"/>
    </ligand>
</feature>
<name>A0A9D1N787_9FIRM</name>
<comment type="function">
    <text evidence="1">Catalyzes the epimerization of the S- and R-forms of NAD(P)HX, a damaged form of NAD(P)H that is a result of enzymatic or heat-dependent hydration. This is a prerequisite for the S-specific NAD(P)H-hydrate dehydratase to allow the repair of both epimers of NAD(P)HX.</text>
</comment>
<dbReference type="HAMAP" id="MF_01966">
    <property type="entry name" value="NADHX_epimerase"/>
    <property type="match status" value="1"/>
</dbReference>
<evidence type="ECO:0000259" key="2">
    <source>
        <dbReference type="PROSITE" id="PS51385"/>
    </source>
</evidence>
<comment type="catalytic activity">
    <reaction evidence="1">
        <text>(6R)-NADPHX = (6S)-NADPHX</text>
        <dbReference type="Rhea" id="RHEA:32227"/>
        <dbReference type="ChEBI" id="CHEBI:64076"/>
        <dbReference type="ChEBI" id="CHEBI:64077"/>
        <dbReference type="EC" id="5.1.99.6"/>
    </reaction>
</comment>
<accession>A0A9D1N787</accession>
<dbReference type="GO" id="GO:0052856">
    <property type="term" value="F:NAD(P)HX epimerase activity"/>
    <property type="evidence" value="ECO:0007669"/>
    <property type="project" value="UniProtKB-UniRule"/>
</dbReference>
<comment type="similarity">
    <text evidence="1">Belongs to the NnrE/AIBP family.</text>
</comment>
<dbReference type="EMBL" id="DVOB01000149">
    <property type="protein sequence ID" value="HIU96418.1"/>
    <property type="molecule type" value="Genomic_DNA"/>
</dbReference>
<keyword evidence="1" id="KW-0630">Potassium</keyword>
<feature type="binding site" evidence="1">
    <location>
        <position position="209"/>
    </location>
    <ligand>
        <name>(6S)-NADPHX</name>
        <dbReference type="ChEBI" id="CHEBI:64076"/>
    </ligand>
</feature>
<feature type="binding site" evidence="1">
    <location>
        <position position="85"/>
    </location>
    <ligand>
        <name>K(+)</name>
        <dbReference type="ChEBI" id="CHEBI:29103"/>
    </ligand>
</feature>
<evidence type="ECO:0000313" key="3">
    <source>
        <dbReference type="EMBL" id="HIU96418.1"/>
    </source>
</evidence>
<keyword evidence="1" id="KW-0520">NAD</keyword>
<sequence>MRNGNEHFVTCGQMKILERRADEDGLSYYQMMENAGTAAALAIMERIGSGFPPAAVAEAPSGIAAMSVKHERRHQALIFCGKGNNGGDGFVVARKMSESGFCVHVILVDGQPVTEDSVTNFRLLENMPVQVTDMTENERVLMYMRVWPDIIVDAIYGTGFHGSLSGNALRAAIYMNKFKIGESAESCADIQPARSAPADAPRPVMFSLDIPSGLGGDIVDEQEVDVNSVRADCTIAFHARKPVHLQKFAARYCGDIIVADIGIDEGRLWSV</sequence>
<dbReference type="GO" id="GO:0000166">
    <property type="term" value="F:nucleotide binding"/>
    <property type="evidence" value="ECO:0007669"/>
    <property type="project" value="UniProtKB-KW"/>
</dbReference>
<dbReference type="SUPFAM" id="SSF64153">
    <property type="entry name" value="YjeF N-terminal domain-like"/>
    <property type="match status" value="1"/>
</dbReference>
<keyword evidence="1" id="KW-0413">Isomerase</keyword>
<reference evidence="3" key="2">
    <citation type="journal article" date="2021" name="PeerJ">
        <title>Extensive microbial diversity within the chicken gut microbiome revealed by metagenomics and culture.</title>
        <authorList>
            <person name="Gilroy R."/>
            <person name="Ravi A."/>
            <person name="Getino M."/>
            <person name="Pursley I."/>
            <person name="Horton D.L."/>
            <person name="Alikhan N.F."/>
            <person name="Baker D."/>
            <person name="Gharbi K."/>
            <person name="Hall N."/>
            <person name="Watson M."/>
            <person name="Adriaenssens E.M."/>
            <person name="Foster-Nyarko E."/>
            <person name="Jarju S."/>
            <person name="Secka A."/>
            <person name="Antonio M."/>
            <person name="Oren A."/>
            <person name="Chaudhuri R.R."/>
            <person name="La Ragione R."/>
            <person name="Hildebrand F."/>
            <person name="Pallen M.J."/>
        </authorList>
    </citation>
    <scope>NUCLEOTIDE SEQUENCE</scope>
    <source>
        <strain evidence="3">ChiSjej4B22-8349</strain>
    </source>
</reference>
<dbReference type="EC" id="5.1.99.6" evidence="1"/>